<dbReference type="STRING" id="126957.T1IX28"/>
<dbReference type="CDD" id="cd06558">
    <property type="entry name" value="crotonase-like"/>
    <property type="match status" value="1"/>
</dbReference>
<dbReference type="GO" id="GO:0003714">
    <property type="term" value="F:transcription corepressor activity"/>
    <property type="evidence" value="ECO:0007669"/>
    <property type="project" value="TreeGrafter"/>
</dbReference>
<evidence type="ECO:0000313" key="2">
    <source>
        <dbReference type="EnsemblMetazoa" id="SMAR005759-PA"/>
    </source>
</evidence>
<proteinExistence type="predicted"/>
<keyword evidence="3" id="KW-1185">Reference proteome</keyword>
<dbReference type="EnsemblMetazoa" id="SMAR005759-RA">
    <property type="protein sequence ID" value="SMAR005759-PA"/>
    <property type="gene ID" value="SMAR005759"/>
</dbReference>
<dbReference type="Pfam" id="PF00378">
    <property type="entry name" value="ECH_1"/>
    <property type="match status" value="1"/>
</dbReference>
<organism evidence="2 3">
    <name type="scientific">Strigamia maritima</name>
    <name type="common">European centipede</name>
    <name type="synonym">Geophilus maritimus</name>
    <dbReference type="NCBI Taxonomy" id="126957"/>
    <lineage>
        <taxon>Eukaryota</taxon>
        <taxon>Metazoa</taxon>
        <taxon>Ecdysozoa</taxon>
        <taxon>Arthropoda</taxon>
        <taxon>Myriapoda</taxon>
        <taxon>Chilopoda</taxon>
        <taxon>Pleurostigmophora</taxon>
        <taxon>Geophilomorpha</taxon>
        <taxon>Linotaeniidae</taxon>
        <taxon>Strigamia</taxon>
    </lineage>
</organism>
<feature type="region of interest" description="Disordered" evidence="1">
    <location>
        <begin position="163"/>
        <end position="183"/>
    </location>
</feature>
<name>T1IX28_STRMM</name>
<dbReference type="PANTHER" id="PTHR43684:SF11">
    <property type="entry name" value="CHROMO DOMAIN-CONTAINING PROTEIN"/>
    <property type="match status" value="1"/>
</dbReference>
<reference evidence="2" key="2">
    <citation type="submission" date="2015-02" db="UniProtKB">
        <authorList>
            <consortium name="EnsemblMetazoa"/>
        </authorList>
    </citation>
    <scope>IDENTIFICATION</scope>
</reference>
<dbReference type="GO" id="GO:0005634">
    <property type="term" value="C:nucleus"/>
    <property type="evidence" value="ECO:0007669"/>
    <property type="project" value="TreeGrafter"/>
</dbReference>
<dbReference type="SUPFAM" id="SSF52096">
    <property type="entry name" value="ClpP/crotonase"/>
    <property type="match status" value="1"/>
</dbReference>
<dbReference type="AlphaFoldDB" id="T1IX28"/>
<protein>
    <submittedName>
        <fullName evidence="2">Uncharacterized protein</fullName>
    </submittedName>
</protein>
<sequence length="533" mass="59866">MLLDMLTENPGPDNLIRIKNRNLPKQFVGNNNALNKNIPKANKIQKLPSPKIKDEIKKEAANTSLQETPVKARDKKLIAPLVAQKNKAIKMKLKLEKKKKKASFNKDGVNSFDTKNAEIAKPFKSIVLQDLKEKVKAKMEKTEKNSPELKCGEIITYLAQRRPPGRPRIHHNPQLPKPAKVSRHGRILGRPRKSSDAIKDVNKLSAESIFSIDQTGCFLKVPYVAISPNPVLRKRCLLQTKVKLSKDDVGIEKTCNVELKDCGRQRSSQRQAESSYKYKDIAVKFHKDFAQIILLFSLANPKSGLNPQVLKELKRAFLATAKDNNCKVVLLNGVGNTFCSGIDLTYIMKENKEQRQKAVEDMVTAMRDFLRTLISFPKPVVVAVNGLARGLGVGLLLLCDIIYASDKAVFEMPYSQLGQVPEGCASITLLKNLSISMVNDLLFTGRRLTASEAQQCGLVSQVFWPNDLLEQVLPRVQKMAAQNGMETTKALLRQKMKSELDTSLENECQLLMNQWSHPECQKSIKEFVEQPFP</sequence>
<dbReference type="InterPro" id="IPR051053">
    <property type="entry name" value="ECH/Chromodomain_protein"/>
</dbReference>
<dbReference type="PANTHER" id="PTHR43684">
    <property type="match status" value="1"/>
</dbReference>
<dbReference type="InterPro" id="IPR001753">
    <property type="entry name" value="Enoyl-CoA_hydra/iso"/>
</dbReference>
<dbReference type="InterPro" id="IPR014748">
    <property type="entry name" value="Enoyl-CoA_hydra_C"/>
</dbReference>
<dbReference type="HOGENOM" id="CLU_511248_0_0_1"/>
<evidence type="ECO:0000256" key="1">
    <source>
        <dbReference type="SAM" id="MobiDB-lite"/>
    </source>
</evidence>
<accession>T1IX28</accession>
<dbReference type="eggNOG" id="KOG0016">
    <property type="taxonomic scope" value="Eukaryota"/>
</dbReference>
<evidence type="ECO:0000313" key="3">
    <source>
        <dbReference type="Proteomes" id="UP000014500"/>
    </source>
</evidence>
<dbReference type="OMA" id="NECQLLM"/>
<reference evidence="3" key="1">
    <citation type="submission" date="2011-05" db="EMBL/GenBank/DDBJ databases">
        <authorList>
            <person name="Richards S.R."/>
            <person name="Qu J."/>
            <person name="Jiang H."/>
            <person name="Jhangiani S.N."/>
            <person name="Agravi P."/>
            <person name="Goodspeed R."/>
            <person name="Gross S."/>
            <person name="Mandapat C."/>
            <person name="Jackson L."/>
            <person name="Mathew T."/>
            <person name="Pu L."/>
            <person name="Thornton R."/>
            <person name="Saada N."/>
            <person name="Wilczek-Boney K.B."/>
            <person name="Lee S."/>
            <person name="Kovar C."/>
            <person name="Wu Y."/>
            <person name="Scherer S.E."/>
            <person name="Worley K.C."/>
            <person name="Muzny D.M."/>
            <person name="Gibbs R."/>
        </authorList>
    </citation>
    <scope>NUCLEOTIDE SEQUENCE</scope>
    <source>
        <strain evidence="3">Brora</strain>
    </source>
</reference>
<dbReference type="InterPro" id="IPR029045">
    <property type="entry name" value="ClpP/crotonase-like_dom_sf"/>
</dbReference>
<dbReference type="Proteomes" id="UP000014500">
    <property type="component" value="Unassembled WGS sequence"/>
</dbReference>
<dbReference type="EMBL" id="AFFK01020018">
    <property type="status" value="NOT_ANNOTATED_CDS"/>
    <property type="molecule type" value="Genomic_DNA"/>
</dbReference>
<dbReference type="Gene3D" id="3.90.226.10">
    <property type="entry name" value="2-enoyl-CoA Hydratase, Chain A, domain 1"/>
    <property type="match status" value="1"/>
</dbReference>
<dbReference type="Gene3D" id="1.10.12.10">
    <property type="entry name" value="Lyase 2-enoyl-coa Hydratase, Chain A, domain 2"/>
    <property type="match status" value="1"/>
</dbReference>